<proteinExistence type="predicted"/>
<dbReference type="AlphaFoldDB" id="A0A3P3QUE5"/>
<evidence type="ECO:0000256" key="3">
    <source>
        <dbReference type="SAM" id="SignalP"/>
    </source>
</evidence>
<feature type="region of interest" description="Disordered" evidence="1">
    <location>
        <begin position="109"/>
        <end position="254"/>
    </location>
</feature>
<keyword evidence="2" id="KW-0812">Transmembrane</keyword>
<name>A0A3P3QUE5_9FIRM</name>
<evidence type="ECO:0000313" key="4">
    <source>
        <dbReference type="EMBL" id="RRJ24862.1"/>
    </source>
</evidence>
<sequence>MKKKYKAMGAMSLALTTAFISVNGVGVLRGNATTVGATYVDTTGIQNTGGLYSSSAGYVENLAGIDESKYGEWIIEREPTYEQDGLRKREYVASDGTFYVQYETIPRLLVPPEPLDPRQEPTRPSDPGDGIRPSIPDKNIATKSNTNKSFGHISGKKKRIENSDNLKKSTKASQSAKDNSDAKNAANNEETRENSTQKAEIAKQPENKSGHKHKRNNNDSVSKSEVDKNVQFEANTDSTITDNETENNTLTSLPDITETSTEISNNNEVINETAKASTNADESIPENISSDKSFNRYDGATLLAAGAYAWWIAIVLLPMINAVKWINKKRREKSRGNVNKKYN</sequence>
<keyword evidence="3" id="KW-0732">Signal</keyword>
<dbReference type="RefSeq" id="WP_128674741.1">
    <property type="nucleotide sequence ID" value="NZ_RRCO01000005.1"/>
</dbReference>
<dbReference type="Proteomes" id="UP000272490">
    <property type="component" value="Unassembled WGS sequence"/>
</dbReference>
<gene>
    <name evidence="4" type="ORF">EHV10_11380</name>
</gene>
<feature type="signal peptide" evidence="3">
    <location>
        <begin position="1"/>
        <end position="20"/>
    </location>
</feature>
<keyword evidence="2" id="KW-0472">Membrane</keyword>
<evidence type="ECO:0000256" key="1">
    <source>
        <dbReference type="SAM" id="MobiDB-lite"/>
    </source>
</evidence>
<accession>A0A3P3QUE5</accession>
<reference evidence="4 5" key="1">
    <citation type="submission" date="2018-11" db="EMBL/GenBank/DDBJ databases">
        <title>Genome sequencing of Lachnoanaerobaculum sp. KCOM 2030 (= ChDC B114).</title>
        <authorList>
            <person name="Kook J.-K."/>
            <person name="Park S.-N."/>
            <person name="Lim Y.K."/>
        </authorList>
    </citation>
    <scope>NUCLEOTIDE SEQUENCE [LARGE SCALE GENOMIC DNA]</scope>
    <source>
        <strain evidence="4 5">KCOM 2030</strain>
    </source>
</reference>
<keyword evidence="5" id="KW-1185">Reference proteome</keyword>
<dbReference type="EMBL" id="RRCO01000005">
    <property type="protein sequence ID" value="RRJ24862.1"/>
    <property type="molecule type" value="Genomic_DNA"/>
</dbReference>
<keyword evidence="2" id="KW-1133">Transmembrane helix</keyword>
<feature type="compositionally biased region" description="Basic and acidic residues" evidence="1">
    <location>
        <begin position="189"/>
        <end position="209"/>
    </location>
</feature>
<evidence type="ECO:0000256" key="2">
    <source>
        <dbReference type="SAM" id="Phobius"/>
    </source>
</evidence>
<feature type="chain" id="PRO_5038947262" description="Cell surface protein" evidence="3">
    <location>
        <begin position="21"/>
        <end position="343"/>
    </location>
</feature>
<dbReference type="OrthoDB" id="2051274at2"/>
<protein>
    <recommendedName>
        <fullName evidence="6">Cell surface protein</fullName>
    </recommendedName>
</protein>
<evidence type="ECO:0008006" key="6">
    <source>
        <dbReference type="Google" id="ProtNLM"/>
    </source>
</evidence>
<comment type="caution">
    <text evidence="4">The sequence shown here is derived from an EMBL/GenBank/DDBJ whole genome shotgun (WGS) entry which is preliminary data.</text>
</comment>
<organism evidence="4 5">
    <name type="scientific">Lachnoanaerobaculum gingivalis</name>
    <dbReference type="NCBI Taxonomy" id="2490855"/>
    <lineage>
        <taxon>Bacteria</taxon>
        <taxon>Bacillati</taxon>
        <taxon>Bacillota</taxon>
        <taxon>Clostridia</taxon>
        <taxon>Lachnospirales</taxon>
        <taxon>Lachnospiraceae</taxon>
        <taxon>Lachnoanaerobaculum</taxon>
    </lineage>
</organism>
<feature type="transmembrane region" description="Helical" evidence="2">
    <location>
        <begin position="302"/>
        <end position="323"/>
    </location>
</feature>
<feature type="compositionally biased region" description="Polar residues" evidence="1">
    <location>
        <begin position="232"/>
        <end position="254"/>
    </location>
</feature>
<evidence type="ECO:0000313" key="5">
    <source>
        <dbReference type="Proteomes" id="UP000272490"/>
    </source>
</evidence>